<dbReference type="InterPro" id="IPR000182">
    <property type="entry name" value="GNAT_dom"/>
</dbReference>
<dbReference type="OrthoDB" id="66776at2"/>
<keyword evidence="2" id="KW-1185">Reference proteome</keyword>
<dbReference type="InterPro" id="IPR016181">
    <property type="entry name" value="Acyl_CoA_acyltransferase"/>
</dbReference>
<dbReference type="EMBL" id="JNFA01000003">
    <property type="protein sequence ID" value="KGL44347.1"/>
    <property type="molecule type" value="Genomic_DNA"/>
</dbReference>
<dbReference type="GO" id="GO:0016747">
    <property type="term" value="F:acyltransferase activity, transferring groups other than amino-acyl groups"/>
    <property type="evidence" value="ECO:0007669"/>
    <property type="project" value="InterPro"/>
</dbReference>
<reference evidence="1 2" key="1">
    <citation type="submission" date="2014-05" db="EMBL/GenBank/DDBJ databases">
        <title>Novel Listeriaceae from food processing environments.</title>
        <authorList>
            <person name="den Bakker H.C."/>
        </authorList>
    </citation>
    <scope>NUCLEOTIDE SEQUENCE [LARGE SCALE GENOMIC DNA]</scope>
    <source>
        <strain evidence="1 2">FSL A5-0281</strain>
    </source>
</reference>
<comment type="caution">
    <text evidence="1">The sequence shown here is derived from an EMBL/GenBank/DDBJ whole genome shotgun (WGS) entry which is preliminary data.</text>
</comment>
<dbReference type="Gene3D" id="3.40.630.30">
    <property type="match status" value="1"/>
</dbReference>
<dbReference type="GeneID" id="58716171"/>
<proteinExistence type="predicted"/>
<dbReference type="SUPFAM" id="SSF55729">
    <property type="entry name" value="Acyl-CoA N-acyltransferases (Nat)"/>
    <property type="match status" value="1"/>
</dbReference>
<name>A0A099WH69_9LIST</name>
<dbReference type="STRING" id="1552123.EP57_01780"/>
<dbReference type="Pfam" id="PF00583">
    <property type="entry name" value="Acetyltransf_1"/>
    <property type="match status" value="1"/>
</dbReference>
<dbReference type="PROSITE" id="PS51186">
    <property type="entry name" value="GNAT"/>
    <property type="match status" value="1"/>
</dbReference>
<dbReference type="eggNOG" id="COG0456">
    <property type="taxonomic scope" value="Bacteria"/>
</dbReference>
<dbReference type="Proteomes" id="UP000029844">
    <property type="component" value="Unassembled WGS sequence"/>
</dbReference>
<dbReference type="AlphaFoldDB" id="A0A099WH69"/>
<dbReference type="RefSeq" id="WP_052167473.1">
    <property type="nucleotide sequence ID" value="NZ_CBCSHQ010000022.1"/>
</dbReference>
<organism evidence="1 2">
    <name type="scientific">Listeria booriae</name>
    <dbReference type="NCBI Taxonomy" id="1552123"/>
    <lineage>
        <taxon>Bacteria</taxon>
        <taxon>Bacillati</taxon>
        <taxon>Bacillota</taxon>
        <taxon>Bacilli</taxon>
        <taxon>Bacillales</taxon>
        <taxon>Listeriaceae</taxon>
        <taxon>Listeria</taxon>
    </lineage>
</organism>
<gene>
    <name evidence="1" type="ORF">EP57_01780</name>
</gene>
<protein>
    <submittedName>
        <fullName evidence="1">Uncharacterized protein</fullName>
    </submittedName>
</protein>
<evidence type="ECO:0000313" key="1">
    <source>
        <dbReference type="EMBL" id="KGL44347.1"/>
    </source>
</evidence>
<evidence type="ECO:0000313" key="2">
    <source>
        <dbReference type="Proteomes" id="UP000029844"/>
    </source>
</evidence>
<sequence length="154" mass="17180">MSLILQLFQQSEAELQALSNYTLTNDTFCAHPTAIIDLKPSYHSVLVYDASDIVGFFVLDNGEDVAIYTDQPNTILLRGYSIDTNQQGKGYAKQSLQLLPSFAKKHFSDIQTIVLAVNVRNIPAQKAYLKSGFTDTTRTVMGPRGEQYVYALHI</sequence>
<accession>A0A099WH69</accession>